<evidence type="ECO:0000313" key="2">
    <source>
        <dbReference type="EMBL" id="OGK39886.1"/>
    </source>
</evidence>
<dbReference type="AlphaFoldDB" id="A0A1F7I935"/>
<proteinExistence type="inferred from homology"/>
<dbReference type="SUPFAM" id="SSF143120">
    <property type="entry name" value="YefM-like"/>
    <property type="match status" value="1"/>
</dbReference>
<organism evidence="2 3">
    <name type="scientific">Candidatus Roizmanbacteria bacterium RIFCSPHIGHO2_12_FULL_44_10</name>
    <dbReference type="NCBI Taxonomy" id="1802054"/>
    <lineage>
        <taxon>Bacteria</taxon>
        <taxon>Candidatus Roizmaniibacteriota</taxon>
    </lineage>
</organism>
<reference evidence="2 3" key="1">
    <citation type="journal article" date="2016" name="Nat. Commun.">
        <title>Thousands of microbial genomes shed light on interconnected biogeochemical processes in an aquifer system.</title>
        <authorList>
            <person name="Anantharaman K."/>
            <person name="Brown C.T."/>
            <person name="Hug L.A."/>
            <person name="Sharon I."/>
            <person name="Castelle C.J."/>
            <person name="Probst A.J."/>
            <person name="Thomas B.C."/>
            <person name="Singh A."/>
            <person name="Wilkins M.J."/>
            <person name="Karaoz U."/>
            <person name="Brodie E.L."/>
            <person name="Williams K.H."/>
            <person name="Hubbard S.S."/>
            <person name="Banfield J.F."/>
        </authorList>
    </citation>
    <scope>NUCLEOTIDE SEQUENCE [LARGE SCALE GENOMIC DNA]</scope>
</reference>
<comment type="caution">
    <text evidence="2">The sequence shown here is derived from an EMBL/GenBank/DDBJ whole genome shotgun (WGS) entry which is preliminary data.</text>
</comment>
<protein>
    <recommendedName>
        <fullName evidence="4">Antitoxin</fullName>
    </recommendedName>
</protein>
<evidence type="ECO:0000313" key="3">
    <source>
        <dbReference type="Proteomes" id="UP000179024"/>
    </source>
</evidence>
<dbReference type="InterPro" id="IPR036165">
    <property type="entry name" value="YefM-like_sf"/>
</dbReference>
<name>A0A1F7I935_9BACT</name>
<accession>A0A1F7I935</accession>
<dbReference type="Proteomes" id="UP000179024">
    <property type="component" value="Unassembled WGS sequence"/>
</dbReference>
<evidence type="ECO:0008006" key="4">
    <source>
        <dbReference type="Google" id="ProtNLM"/>
    </source>
</evidence>
<evidence type="ECO:0000256" key="1">
    <source>
        <dbReference type="ARBA" id="ARBA00009981"/>
    </source>
</evidence>
<sequence>MLNPASIRTITELREEPLKIFRAVKKLLGPIYIFHRSTPQVAIVDIKYFTNLIDELEDLRDARDANSRQKDKRRKLIPWKKVKRALQQV</sequence>
<dbReference type="EMBL" id="MGAE01000011">
    <property type="protein sequence ID" value="OGK39886.1"/>
    <property type="molecule type" value="Genomic_DNA"/>
</dbReference>
<comment type="similarity">
    <text evidence="1">Belongs to the phD/YefM antitoxin family.</text>
</comment>
<gene>
    <name evidence="2" type="ORF">A3F34_02310</name>
</gene>